<sequence>MFLFKKSLIFVFCILSISLVFSQDKDDLGTEVVNIVKPYTPTISDAFKVKETPVLNDTDSVQKKEVRYEIFSVPVASTFTPSKGKAATVDKAKPITLYDNYATLGFGNYTSVLGELFSSFEISRTDNAGIFFRHNSSQGDIDGVRLENKYYDTELSGNYTSRQKDMSYKLEAGVEHQLFNWYGLNDNFDSATDETLNEIDPQQTYLGFHVGGNISLEESIFEGASAKIHYLGDAFSSSEINLNLQPKFAFPLTDFTLKIDGEVDYVNGSFERNYINNMGIAYSYLNAGITPSLVYVNEDLTLSLGANAVVSLDTENSETEFFIYPQINASYRLVDEVLIVYGGAEGGLHQNTYREFKNENPFVSPTLFIAPTSQLYNAFGGLKGKLSNQVGYNVRGSYGKEENRAFFQLNPYKGMSPNFEGYEYGNSFGLVYDDLNILNIFGELKVEVSNTFMLGASANFYSYSLDNQPEAWNVPELEASIFSNFNITEKVYGGVSLFFVGERKDLDNTSNSQVISLDSFFDANVNLGYRVNDRLSIFAKGSNLLGNNYEKWQNFPVQGIQGLLGATYKFDW</sequence>
<protein>
    <submittedName>
        <fullName evidence="2">TonB-dependent receptor</fullName>
    </submittedName>
</protein>
<dbReference type="AlphaFoldDB" id="A0A9X1JWA7"/>
<evidence type="ECO:0000313" key="3">
    <source>
        <dbReference type="Proteomes" id="UP001138686"/>
    </source>
</evidence>
<keyword evidence="3" id="KW-1185">Reference proteome</keyword>
<keyword evidence="1" id="KW-0732">Signal</keyword>
<organism evidence="2 3">
    <name type="scientific">Halomarinibacterium sedimenti</name>
    <dbReference type="NCBI Taxonomy" id="2857106"/>
    <lineage>
        <taxon>Bacteria</taxon>
        <taxon>Pseudomonadati</taxon>
        <taxon>Bacteroidota</taxon>
        <taxon>Flavobacteriia</taxon>
        <taxon>Flavobacteriales</taxon>
        <taxon>Flavobacteriaceae</taxon>
        <taxon>Halomarinibacterium</taxon>
    </lineage>
</organism>
<reference evidence="2" key="1">
    <citation type="submission" date="2021-07" db="EMBL/GenBank/DDBJ databases">
        <title>Aureisphaera sp. CAU 1614 isolated from sea sediment.</title>
        <authorList>
            <person name="Kim W."/>
        </authorList>
    </citation>
    <scope>NUCLEOTIDE SEQUENCE</scope>
    <source>
        <strain evidence="2">CAU 1614</strain>
    </source>
</reference>
<evidence type="ECO:0000256" key="1">
    <source>
        <dbReference type="SAM" id="SignalP"/>
    </source>
</evidence>
<keyword evidence="2" id="KW-0675">Receptor</keyword>
<dbReference type="EMBL" id="JAHWDP010000006">
    <property type="protein sequence ID" value="MBW2938899.1"/>
    <property type="molecule type" value="Genomic_DNA"/>
</dbReference>
<name>A0A9X1JWA7_9FLAO</name>
<proteinExistence type="predicted"/>
<dbReference type="Proteomes" id="UP001138686">
    <property type="component" value="Unassembled WGS sequence"/>
</dbReference>
<feature type="chain" id="PRO_5040932442" evidence="1">
    <location>
        <begin position="23"/>
        <end position="572"/>
    </location>
</feature>
<gene>
    <name evidence="2" type="ORF">KXJ69_12345</name>
</gene>
<feature type="signal peptide" evidence="1">
    <location>
        <begin position="1"/>
        <end position="22"/>
    </location>
</feature>
<evidence type="ECO:0000313" key="2">
    <source>
        <dbReference type="EMBL" id="MBW2938899.1"/>
    </source>
</evidence>
<accession>A0A9X1JWA7</accession>
<comment type="caution">
    <text evidence="2">The sequence shown here is derived from an EMBL/GenBank/DDBJ whole genome shotgun (WGS) entry which is preliminary data.</text>
</comment>
<dbReference type="RefSeq" id="WP_219053428.1">
    <property type="nucleotide sequence ID" value="NZ_JAHWDP010000006.1"/>
</dbReference>